<dbReference type="STRING" id="1810919.A0A3D8RZD2"/>
<protein>
    <submittedName>
        <fullName evidence="2">Uncharacterized protein</fullName>
    </submittedName>
</protein>
<feature type="compositionally biased region" description="Polar residues" evidence="1">
    <location>
        <begin position="192"/>
        <end position="201"/>
    </location>
</feature>
<organism evidence="2 3">
    <name type="scientific">Aspergillus mulundensis</name>
    <dbReference type="NCBI Taxonomy" id="1810919"/>
    <lineage>
        <taxon>Eukaryota</taxon>
        <taxon>Fungi</taxon>
        <taxon>Dikarya</taxon>
        <taxon>Ascomycota</taxon>
        <taxon>Pezizomycotina</taxon>
        <taxon>Eurotiomycetes</taxon>
        <taxon>Eurotiomycetidae</taxon>
        <taxon>Eurotiales</taxon>
        <taxon>Aspergillaceae</taxon>
        <taxon>Aspergillus</taxon>
        <taxon>Aspergillus subgen. Nidulantes</taxon>
    </lineage>
</organism>
<feature type="compositionally biased region" description="Acidic residues" evidence="1">
    <location>
        <begin position="53"/>
        <end position="66"/>
    </location>
</feature>
<name>A0A3D8RZD2_9EURO</name>
<dbReference type="GeneID" id="38116442"/>
<evidence type="ECO:0000256" key="1">
    <source>
        <dbReference type="SAM" id="MobiDB-lite"/>
    </source>
</evidence>
<dbReference type="RefSeq" id="XP_026603920.1">
    <property type="nucleotide sequence ID" value="XM_026748088.1"/>
</dbReference>
<proteinExistence type="predicted"/>
<comment type="caution">
    <text evidence="2">The sequence shown here is derived from an EMBL/GenBank/DDBJ whole genome shotgun (WGS) entry which is preliminary data.</text>
</comment>
<dbReference type="AlphaFoldDB" id="A0A3D8RZD2"/>
<feature type="region of interest" description="Disordered" evidence="1">
    <location>
        <begin position="186"/>
        <end position="216"/>
    </location>
</feature>
<reference evidence="2 3" key="1">
    <citation type="journal article" date="2018" name="IMA Fungus">
        <title>IMA Genome-F 9: Draft genome sequence of Annulohypoxylon stygium, Aspergillus mulundensis, Berkeleyomyces basicola (syn. Thielaviopsis basicola), Ceratocystis smalleyi, two Cercospora beticola strains, Coleophoma cylindrospora, Fusarium fracticaudum, Phialophora cf. hyalina, and Morchella septimelata.</title>
        <authorList>
            <person name="Wingfield B.D."/>
            <person name="Bills G.F."/>
            <person name="Dong Y."/>
            <person name="Huang W."/>
            <person name="Nel W.J."/>
            <person name="Swalarsk-Parry B.S."/>
            <person name="Vaghefi N."/>
            <person name="Wilken P.M."/>
            <person name="An Z."/>
            <person name="de Beer Z.W."/>
            <person name="De Vos L."/>
            <person name="Chen L."/>
            <person name="Duong T.A."/>
            <person name="Gao Y."/>
            <person name="Hammerbacher A."/>
            <person name="Kikkert J.R."/>
            <person name="Li Y."/>
            <person name="Li H."/>
            <person name="Li K."/>
            <person name="Li Q."/>
            <person name="Liu X."/>
            <person name="Ma X."/>
            <person name="Naidoo K."/>
            <person name="Pethybridge S.J."/>
            <person name="Sun J."/>
            <person name="Steenkamp E.T."/>
            <person name="van der Nest M.A."/>
            <person name="van Wyk S."/>
            <person name="Wingfield M.J."/>
            <person name="Xiong C."/>
            <person name="Yue Q."/>
            <person name="Zhang X."/>
        </authorList>
    </citation>
    <scope>NUCLEOTIDE SEQUENCE [LARGE SCALE GENOMIC DNA]</scope>
    <source>
        <strain evidence="2 3">DSM 5745</strain>
    </source>
</reference>
<accession>A0A3D8RZD2</accession>
<dbReference type="EMBL" id="PVWQ01000006">
    <property type="protein sequence ID" value="RDW79220.1"/>
    <property type="molecule type" value="Genomic_DNA"/>
</dbReference>
<sequence>MPYAYKELKRKRTLARKQIINATTNLLHGDPLSPSRNGQIYSPDDHGENWETASEESEEPQGQEDTGDTKTPTEFKGLNPNDLDLPTATAEAASATPKLNYYILTPIARNLEWRLDSKGEPVRKSLPIKSMAIMGFMQTRGPEPTEPCSGCRDGKGPWRRCVTGERDKSMGRWKCANCRFSRRHCDLGPNTGDKQSGNSGSKPYKRPRLSCEQPEIPARKLTITTLRYRPGQSEDSARLPLFQQPARLPHSPASRERSKSLETIGKDAAGKLNIRLQPAKPDRHRIGTNNANVGRNLTSRHDGKVLKFPMGKDALFNLPILLQAERDLKAHVERVERRITQLKENEKASWDRLQVC</sequence>
<dbReference type="Pfam" id="PF12511">
    <property type="entry name" value="DUF3716"/>
    <property type="match status" value="1"/>
</dbReference>
<evidence type="ECO:0000313" key="3">
    <source>
        <dbReference type="Proteomes" id="UP000256690"/>
    </source>
</evidence>
<dbReference type="OrthoDB" id="4499406at2759"/>
<gene>
    <name evidence="2" type="ORF">DSM5745_06072</name>
</gene>
<feature type="region of interest" description="Disordered" evidence="1">
    <location>
        <begin position="23"/>
        <end position="85"/>
    </location>
</feature>
<evidence type="ECO:0000313" key="2">
    <source>
        <dbReference type="EMBL" id="RDW79220.1"/>
    </source>
</evidence>
<feature type="region of interest" description="Disordered" evidence="1">
    <location>
        <begin position="234"/>
        <end position="261"/>
    </location>
</feature>
<dbReference type="Proteomes" id="UP000256690">
    <property type="component" value="Unassembled WGS sequence"/>
</dbReference>
<dbReference type="InterPro" id="IPR022190">
    <property type="entry name" value="DUF3716"/>
</dbReference>
<keyword evidence="3" id="KW-1185">Reference proteome</keyword>